<dbReference type="InterPro" id="IPR023115">
    <property type="entry name" value="TIF_IF2_dom3"/>
</dbReference>
<evidence type="ECO:0000256" key="11">
    <source>
        <dbReference type="SAM" id="MobiDB-lite"/>
    </source>
</evidence>
<dbReference type="AlphaFoldDB" id="A0A0U5AZK8"/>
<dbReference type="Gene3D" id="2.40.30.10">
    <property type="entry name" value="Translation factors"/>
    <property type="match status" value="2"/>
</dbReference>
<evidence type="ECO:0000256" key="7">
    <source>
        <dbReference type="ARBA" id="ARBA00023134"/>
    </source>
</evidence>
<comment type="subcellular location">
    <subcellularLocation>
        <location evidence="9">Cytoplasm</location>
    </subcellularLocation>
</comment>
<evidence type="ECO:0000256" key="9">
    <source>
        <dbReference type="HAMAP-Rule" id="MF_00100"/>
    </source>
</evidence>
<dbReference type="PANTHER" id="PTHR43381">
    <property type="entry name" value="TRANSLATION INITIATION FACTOR IF-2-RELATED"/>
    <property type="match status" value="1"/>
</dbReference>
<feature type="compositionally biased region" description="Basic and acidic residues" evidence="11">
    <location>
        <begin position="248"/>
        <end position="261"/>
    </location>
</feature>
<feature type="compositionally biased region" description="Gly residues" evidence="11">
    <location>
        <begin position="229"/>
        <end position="238"/>
    </location>
</feature>
<name>A0A0U5AZK8_9BACL</name>
<accession>A0A0U5AZK8</accession>
<keyword evidence="6 9" id="KW-0648">Protein biosynthesis</keyword>
<dbReference type="Pfam" id="PF04760">
    <property type="entry name" value="IF2_N"/>
    <property type="match status" value="2"/>
</dbReference>
<dbReference type="CDD" id="cd03702">
    <property type="entry name" value="IF2_mtIF2_II"/>
    <property type="match status" value="1"/>
</dbReference>
<dbReference type="OrthoDB" id="9811804at2"/>
<evidence type="ECO:0000256" key="2">
    <source>
        <dbReference type="ARBA" id="ARBA00020675"/>
    </source>
</evidence>
<dbReference type="RefSeq" id="WP_096465269.1">
    <property type="nucleotide sequence ID" value="NZ_AP017312.1"/>
</dbReference>
<feature type="compositionally biased region" description="Gly residues" evidence="11">
    <location>
        <begin position="97"/>
        <end position="221"/>
    </location>
</feature>
<dbReference type="InterPro" id="IPR005225">
    <property type="entry name" value="Small_GTP-bd"/>
</dbReference>
<dbReference type="KEGG" id="asoc:CB4_01888"/>
<reference evidence="12 13" key="1">
    <citation type="submission" date="2015-12" db="EMBL/GenBank/DDBJ databases">
        <title>Genome sequence of Aneurinibacillus soli.</title>
        <authorList>
            <person name="Lee J.S."/>
            <person name="Lee K.C."/>
            <person name="Kim K.K."/>
            <person name="Lee B.W."/>
        </authorList>
    </citation>
    <scope>NUCLEOTIDE SEQUENCE [LARGE SCALE GENOMIC DNA]</scope>
    <source>
        <strain evidence="12 13">CB4</strain>
    </source>
</reference>
<dbReference type="Pfam" id="PF11987">
    <property type="entry name" value="IF-2"/>
    <property type="match status" value="1"/>
</dbReference>
<dbReference type="InterPro" id="IPR053905">
    <property type="entry name" value="EF-G-like_DII"/>
</dbReference>
<dbReference type="CDD" id="cd01887">
    <property type="entry name" value="IF2_eIF5B"/>
    <property type="match status" value="1"/>
</dbReference>
<dbReference type="FunFam" id="2.40.30.10:FF:000007">
    <property type="entry name" value="Translation initiation factor IF-2"/>
    <property type="match status" value="1"/>
</dbReference>
<dbReference type="Proteomes" id="UP000217696">
    <property type="component" value="Chromosome"/>
</dbReference>
<dbReference type="PANTHER" id="PTHR43381:SF5">
    <property type="entry name" value="TR-TYPE G DOMAIN-CONTAINING PROTEIN"/>
    <property type="match status" value="1"/>
</dbReference>
<dbReference type="GO" id="GO:0003743">
    <property type="term" value="F:translation initiation factor activity"/>
    <property type="evidence" value="ECO:0007669"/>
    <property type="project" value="UniProtKB-UniRule"/>
</dbReference>
<dbReference type="InterPro" id="IPR000795">
    <property type="entry name" value="T_Tr_GTP-bd_dom"/>
</dbReference>
<evidence type="ECO:0000256" key="3">
    <source>
        <dbReference type="ARBA" id="ARBA00022490"/>
    </source>
</evidence>
<dbReference type="FunFam" id="2.40.30.10:FF:000008">
    <property type="entry name" value="Translation initiation factor IF-2"/>
    <property type="match status" value="1"/>
</dbReference>
<dbReference type="InterPro" id="IPR006847">
    <property type="entry name" value="IF2_N"/>
</dbReference>
<feature type="region of interest" description="Disordered" evidence="11">
    <location>
        <begin position="54"/>
        <end position="285"/>
    </location>
</feature>
<gene>
    <name evidence="9 12" type="primary">infB</name>
    <name evidence="12" type="ORF">CB4_01888</name>
</gene>
<evidence type="ECO:0000256" key="5">
    <source>
        <dbReference type="ARBA" id="ARBA00022741"/>
    </source>
</evidence>
<comment type="function">
    <text evidence="8 9 10">One of the essential components for the initiation of protein synthesis. Protects formylmethionyl-tRNA from spontaneous hydrolysis and promotes its binding to the 30S ribosomal subunits. Also involved in the hydrolysis of GTP during the formation of the 70S ribosomal complex.</text>
</comment>
<dbReference type="SUPFAM" id="SSF52540">
    <property type="entry name" value="P-loop containing nucleoside triphosphate hydrolases"/>
    <property type="match status" value="1"/>
</dbReference>
<keyword evidence="13" id="KW-1185">Reference proteome</keyword>
<protein>
    <recommendedName>
        <fullName evidence="2 9">Translation initiation factor IF-2</fullName>
    </recommendedName>
</protein>
<dbReference type="InterPro" id="IPR036925">
    <property type="entry name" value="TIF_IF2_dom3_sf"/>
</dbReference>
<dbReference type="GO" id="GO:0005829">
    <property type="term" value="C:cytosol"/>
    <property type="evidence" value="ECO:0007669"/>
    <property type="project" value="TreeGrafter"/>
</dbReference>
<dbReference type="FunFam" id="3.40.50.300:FF:000019">
    <property type="entry name" value="Translation initiation factor IF-2"/>
    <property type="match status" value="1"/>
</dbReference>
<dbReference type="Gene3D" id="3.40.50.10050">
    <property type="entry name" value="Translation initiation factor IF- 2, domain 3"/>
    <property type="match status" value="1"/>
</dbReference>
<dbReference type="SUPFAM" id="SSF52156">
    <property type="entry name" value="Initiation factor IF2/eIF5b, domain 3"/>
    <property type="match status" value="1"/>
</dbReference>
<dbReference type="InterPro" id="IPR027417">
    <property type="entry name" value="P-loop_NTPase"/>
</dbReference>
<feature type="binding site" evidence="9">
    <location>
        <begin position="478"/>
        <end position="481"/>
    </location>
    <ligand>
        <name>GTP</name>
        <dbReference type="ChEBI" id="CHEBI:37565"/>
    </ligand>
</feature>
<dbReference type="NCBIfam" id="TIGR00487">
    <property type="entry name" value="IF-2"/>
    <property type="match status" value="1"/>
</dbReference>
<feature type="region of interest" description="G-domain" evidence="9">
    <location>
        <begin position="372"/>
        <end position="520"/>
    </location>
</feature>
<dbReference type="PROSITE" id="PS51722">
    <property type="entry name" value="G_TR_2"/>
    <property type="match status" value="1"/>
</dbReference>
<evidence type="ECO:0000313" key="12">
    <source>
        <dbReference type="EMBL" id="BAU27714.1"/>
    </source>
</evidence>
<evidence type="ECO:0000256" key="10">
    <source>
        <dbReference type="RuleBase" id="RU000644"/>
    </source>
</evidence>
<dbReference type="SUPFAM" id="SSF50447">
    <property type="entry name" value="Translation proteins"/>
    <property type="match status" value="2"/>
</dbReference>
<evidence type="ECO:0000313" key="13">
    <source>
        <dbReference type="Proteomes" id="UP000217696"/>
    </source>
</evidence>
<dbReference type="Pfam" id="PF22042">
    <property type="entry name" value="EF-G_D2"/>
    <property type="match status" value="1"/>
</dbReference>
<dbReference type="PROSITE" id="PS01176">
    <property type="entry name" value="IF2"/>
    <property type="match status" value="1"/>
</dbReference>
<dbReference type="InterPro" id="IPR000178">
    <property type="entry name" value="TF_IF2_bacterial-like"/>
</dbReference>
<sequence length="867" mass="92138">MSKLRVHEYAKTLGLSSKQLLNLLGKLSLSVNNHMSTLEDSMITKVEQHFKDIKQRADSQHQQKRDTEKSGNMDQKNQEQVKRNSNSQGGSDRPSGSGTGGGNRPSGNGGNRPSGGTGGRPSGGGSGRPSGSGTGGGNRQGQGGGGRPSGGGSGRPSGSGTGGGNRQGQGGGGRPSGGGSGRPSGSGTGGGNRQGQGQGQGGRPSGGGAGRPSGSGTGGAAGSSRSTAGAGGNTGNRRGGQRPPQKQNNRDKDKRFDDNPMKRQGGNRRGGQKPAQQQPPKPEVKVDKITVTGSMTVGELGKKTKKAPSEIIKKLFGLGVMATINQELDLDTIHLICTDYEIEVEEKIALDYNDFENIEEVDEPDTLKERPPVVTIMGHVDHGKTTLLDAIRETNVISTEAGGITQHIGAYQVEKQGKKITFLDTPGHAAFTTMRARGAQVTDIAIIVVAADDGVMPQTVEAISHAKAANVPIIVAVNKMDKPTANPDRVKQELTEHGLVPEDWGGDTIFVHVSALQRQGLDDILEMILLVSEVQELKANPDKRARGTVIEAELDRGRGPVATVLVQTGTLKVGDPIVVGASFGRIRAMVNDKGRRIKEAPPSTPIEITGLNDVPQAGDQFMVFEDEKTARQVGERRAAGRRENELRASARVSLDDLFNQIKEGDVKEINVIIKGDVQGSVEALRGSLEKIDVEGVRVKIIHTGVGAITESDVILASASNAIVIGFNVRPEPNARITAEQEKVDIRLHRIIYKVMEEIEAAMKGMLEPVYQEKIIGQAEVRQTFKVSRVGTIAGCYVTDGKIQRDAGVRVIRDSIVVYEGKVDALKRFKDDAKEVAQGYECGITIEKFNDIKEGDILEAYIMEEVAQ</sequence>
<comment type="similarity">
    <text evidence="1 9 10">Belongs to the TRAFAC class translation factor GTPase superfamily. Classic translation factor GTPase family. IF-2 subfamily.</text>
</comment>
<evidence type="ECO:0000256" key="4">
    <source>
        <dbReference type="ARBA" id="ARBA00022540"/>
    </source>
</evidence>
<dbReference type="CDD" id="cd03692">
    <property type="entry name" value="mtIF2_IVc"/>
    <property type="match status" value="1"/>
</dbReference>
<feature type="compositionally biased region" description="Basic and acidic residues" evidence="11">
    <location>
        <begin position="54"/>
        <end position="82"/>
    </location>
</feature>
<dbReference type="Gene3D" id="3.40.50.300">
    <property type="entry name" value="P-loop containing nucleotide triphosphate hydrolases"/>
    <property type="match status" value="1"/>
</dbReference>
<dbReference type="HAMAP" id="MF_00100_B">
    <property type="entry name" value="IF_2_B"/>
    <property type="match status" value="1"/>
</dbReference>
<dbReference type="GO" id="GO:0005525">
    <property type="term" value="F:GTP binding"/>
    <property type="evidence" value="ECO:0007669"/>
    <property type="project" value="UniProtKB-KW"/>
</dbReference>
<dbReference type="GO" id="GO:0003924">
    <property type="term" value="F:GTPase activity"/>
    <property type="evidence" value="ECO:0007669"/>
    <property type="project" value="UniProtKB-UniRule"/>
</dbReference>
<evidence type="ECO:0000256" key="6">
    <source>
        <dbReference type="ARBA" id="ARBA00022917"/>
    </source>
</evidence>
<dbReference type="FunFam" id="3.40.50.10050:FF:000001">
    <property type="entry name" value="Translation initiation factor IF-2"/>
    <property type="match status" value="1"/>
</dbReference>
<proteinExistence type="inferred from homology"/>
<dbReference type="InterPro" id="IPR009000">
    <property type="entry name" value="Transl_B-barrel_sf"/>
</dbReference>
<evidence type="ECO:0000256" key="8">
    <source>
        <dbReference type="ARBA" id="ARBA00025162"/>
    </source>
</evidence>
<keyword evidence="5 9" id="KW-0547">Nucleotide-binding</keyword>
<dbReference type="Pfam" id="PF00009">
    <property type="entry name" value="GTP_EFTU"/>
    <property type="match status" value="1"/>
</dbReference>
<keyword evidence="7 9" id="KW-0342">GTP-binding</keyword>
<evidence type="ECO:0000256" key="1">
    <source>
        <dbReference type="ARBA" id="ARBA00007733"/>
    </source>
</evidence>
<feature type="binding site" evidence="9">
    <location>
        <begin position="378"/>
        <end position="385"/>
    </location>
    <ligand>
        <name>GTP</name>
        <dbReference type="ChEBI" id="CHEBI:37565"/>
    </ligand>
</feature>
<dbReference type="NCBIfam" id="TIGR00231">
    <property type="entry name" value="small_GTP"/>
    <property type="match status" value="1"/>
</dbReference>
<keyword evidence="4 9" id="KW-0396">Initiation factor</keyword>
<feature type="binding site" evidence="9">
    <location>
        <begin position="424"/>
        <end position="428"/>
    </location>
    <ligand>
        <name>GTP</name>
        <dbReference type="ChEBI" id="CHEBI:37565"/>
    </ligand>
</feature>
<dbReference type="EMBL" id="AP017312">
    <property type="protein sequence ID" value="BAU27714.1"/>
    <property type="molecule type" value="Genomic_DNA"/>
</dbReference>
<dbReference type="Gene3D" id="1.10.10.2480">
    <property type="match status" value="1"/>
</dbReference>
<dbReference type="InterPro" id="IPR015760">
    <property type="entry name" value="TIF_IF2"/>
</dbReference>
<dbReference type="InterPro" id="IPR044145">
    <property type="entry name" value="IF2_II"/>
</dbReference>
<keyword evidence="3 9" id="KW-0963">Cytoplasm</keyword>
<organism evidence="12 13">
    <name type="scientific">Aneurinibacillus soli</name>
    <dbReference type="NCBI Taxonomy" id="1500254"/>
    <lineage>
        <taxon>Bacteria</taxon>
        <taxon>Bacillati</taxon>
        <taxon>Bacillota</taxon>
        <taxon>Bacilli</taxon>
        <taxon>Bacillales</taxon>
        <taxon>Paenibacillaceae</taxon>
        <taxon>Aneurinibacillus group</taxon>
        <taxon>Aneurinibacillus</taxon>
    </lineage>
</organism>